<name>A0A8S4PXF2_OWEFU</name>
<keyword evidence="5" id="KW-1185">Reference proteome</keyword>
<dbReference type="PANTHER" id="PTHR15205:SF0">
    <property type="entry name" value="DED DOMAIN-CONTAINING PROTEIN"/>
    <property type="match status" value="1"/>
</dbReference>
<sequence>MGQHLFHSIEVGPCSQRLLRVIGRLDIIHLLSLSKHKTVKRDPVDQYLEQMANKEDHIQQTIKDKNLKNKTPLKRGLKRKHADAPVYTHPPNSGVYGHGSPHNNAKSLNSASDHTSPTNSVSGTTSPSNCTNGHASSSNSTSSDASLSNSTSGHASSSDSTKGHSLPGSSSYGSPGTSERLDMSPPISKRLRRTKSRTERENRIKKKLELAKDSKPYCTIPKRKQTCDIRLRVRAEYCNHENALEGNIFSNKPDALDRQFEKFMQANTILKSRDLGSIICDIKFSELTYLDAFWRDYINGSLLEALKGVFLTDSLKQAVGHEAIQLLVNVDEDDYVIGRKRLLQNLQD</sequence>
<feature type="compositionally biased region" description="Low complexity" evidence="2">
    <location>
        <begin position="135"/>
        <end position="178"/>
    </location>
</feature>
<feature type="compositionally biased region" description="Basic and acidic residues" evidence="2">
    <location>
        <begin position="196"/>
        <end position="206"/>
    </location>
</feature>
<dbReference type="GO" id="GO:0005730">
    <property type="term" value="C:nucleolus"/>
    <property type="evidence" value="ECO:0007669"/>
    <property type="project" value="TreeGrafter"/>
</dbReference>
<dbReference type="EMBL" id="CAIIXF020000010">
    <property type="protein sequence ID" value="CAH1796290.1"/>
    <property type="molecule type" value="Genomic_DNA"/>
</dbReference>
<evidence type="ECO:0000256" key="2">
    <source>
        <dbReference type="SAM" id="MobiDB-lite"/>
    </source>
</evidence>
<reference evidence="4" key="1">
    <citation type="submission" date="2022-03" db="EMBL/GenBank/DDBJ databases">
        <authorList>
            <person name="Martin C."/>
        </authorList>
    </citation>
    <scope>NUCLEOTIDE SEQUENCE</scope>
</reference>
<accession>A0A8S4PXF2</accession>
<evidence type="ECO:0000313" key="5">
    <source>
        <dbReference type="Proteomes" id="UP000749559"/>
    </source>
</evidence>
<dbReference type="Proteomes" id="UP000749559">
    <property type="component" value="Unassembled WGS sequence"/>
</dbReference>
<organism evidence="4 5">
    <name type="scientific">Owenia fusiformis</name>
    <name type="common">Polychaete worm</name>
    <dbReference type="NCBI Taxonomy" id="6347"/>
    <lineage>
        <taxon>Eukaryota</taxon>
        <taxon>Metazoa</taxon>
        <taxon>Spiralia</taxon>
        <taxon>Lophotrochozoa</taxon>
        <taxon>Annelida</taxon>
        <taxon>Polychaeta</taxon>
        <taxon>Sedentaria</taxon>
        <taxon>Canalipalpata</taxon>
        <taxon>Sabellida</taxon>
        <taxon>Oweniida</taxon>
        <taxon>Oweniidae</taxon>
        <taxon>Owenia</taxon>
    </lineage>
</organism>
<dbReference type="AlphaFoldDB" id="A0A8S4PXF2"/>
<dbReference type="InterPro" id="IPR049341">
    <property type="entry name" value="TRADD-like_N"/>
</dbReference>
<protein>
    <recommendedName>
        <fullName evidence="3">TRADD-like N-terminal domain-containing protein</fullName>
    </recommendedName>
</protein>
<feature type="compositionally biased region" description="Polar residues" evidence="2">
    <location>
        <begin position="101"/>
        <end position="134"/>
    </location>
</feature>
<dbReference type="InterPro" id="IPR038856">
    <property type="entry name" value="DEDD/DEDD2"/>
</dbReference>
<evidence type="ECO:0000256" key="1">
    <source>
        <dbReference type="ARBA" id="ARBA00022703"/>
    </source>
</evidence>
<feature type="domain" description="TRADD-like N-terminal" evidence="3">
    <location>
        <begin position="256"/>
        <end position="314"/>
    </location>
</feature>
<dbReference type="GO" id="GO:0003677">
    <property type="term" value="F:DNA binding"/>
    <property type="evidence" value="ECO:0007669"/>
    <property type="project" value="TreeGrafter"/>
</dbReference>
<evidence type="ECO:0000313" key="4">
    <source>
        <dbReference type="EMBL" id="CAH1796290.1"/>
    </source>
</evidence>
<dbReference type="Pfam" id="PF20694">
    <property type="entry name" value="TRADD-like_N"/>
    <property type="match status" value="1"/>
</dbReference>
<dbReference type="OrthoDB" id="6422954at2759"/>
<dbReference type="GO" id="GO:0008625">
    <property type="term" value="P:extrinsic apoptotic signaling pathway via death domain receptors"/>
    <property type="evidence" value="ECO:0007669"/>
    <property type="project" value="TreeGrafter"/>
</dbReference>
<evidence type="ECO:0000259" key="3">
    <source>
        <dbReference type="Pfam" id="PF20694"/>
    </source>
</evidence>
<feature type="compositionally biased region" description="Basic residues" evidence="2">
    <location>
        <begin position="71"/>
        <end position="81"/>
    </location>
</feature>
<gene>
    <name evidence="4" type="ORF">OFUS_LOCUS20716</name>
</gene>
<keyword evidence="1" id="KW-0053">Apoptosis</keyword>
<feature type="region of interest" description="Disordered" evidence="2">
    <location>
        <begin position="64"/>
        <end position="206"/>
    </location>
</feature>
<proteinExistence type="predicted"/>
<dbReference type="PANTHER" id="PTHR15205">
    <property type="entry name" value="DEATH EFFECTOR DOMAIN-CONTAINING PROTEIN"/>
    <property type="match status" value="1"/>
</dbReference>
<comment type="caution">
    <text evidence="4">The sequence shown here is derived from an EMBL/GenBank/DDBJ whole genome shotgun (WGS) entry which is preliminary data.</text>
</comment>